<evidence type="ECO:0000313" key="8">
    <source>
        <dbReference type="Proteomes" id="UP000252707"/>
    </source>
</evidence>
<evidence type="ECO:0000259" key="6">
    <source>
        <dbReference type="Pfam" id="PF21706"/>
    </source>
</evidence>
<evidence type="ECO:0000256" key="2">
    <source>
        <dbReference type="ARBA" id="ARBA00022729"/>
    </source>
</evidence>
<dbReference type="InterPro" id="IPR019546">
    <property type="entry name" value="TAT_signal_bac_arc"/>
</dbReference>
<dbReference type="InterPro" id="IPR052541">
    <property type="entry name" value="SQRD"/>
</dbReference>
<feature type="domain" description="Sulfide dehydrogenase [flavocytochrome c] flavoprotein chain central" evidence="6">
    <location>
        <begin position="165"/>
        <end position="285"/>
    </location>
</feature>
<dbReference type="Gene3D" id="3.50.50.60">
    <property type="entry name" value="FAD/NAD(P)-binding domain"/>
    <property type="match status" value="2"/>
</dbReference>
<dbReference type="AlphaFoldDB" id="A0A369CHB2"/>
<proteinExistence type="predicted"/>
<evidence type="ECO:0000256" key="1">
    <source>
        <dbReference type="ARBA" id="ARBA00022630"/>
    </source>
</evidence>
<keyword evidence="3" id="KW-0274">FAD</keyword>
<name>A0A369CHB2_9GAMM</name>
<dbReference type="GO" id="GO:0050660">
    <property type="term" value="F:flavin adenine dinucleotide binding"/>
    <property type="evidence" value="ECO:0007669"/>
    <property type="project" value="InterPro"/>
</dbReference>
<dbReference type="InterPro" id="IPR023753">
    <property type="entry name" value="FAD/NAD-binding_dom"/>
</dbReference>
<sequence length="431" mass="45283">MSKFNRRDFIKLTGSAAVAGMVVGFPQIVGAAGKKVVIVGGGIGGTTAAKYIRMADSSVEVTLVEPNADYHTCFMSNEVLAGERSIDSIRFTYDGLKGHGVNVVKDSVTAIDPAARTVTTAGGQTLSYDRCIVAPGISLLYDSVPGYSAEVAETVPHAWKAGPQTVTLRKQLEAMPDGGTVVIVAPPNPFRCPPGPYERASLIAHYLKNNKPKSKVLILDPKDKFSKQGLFTAGWKKFYGYGTDNSMIEWISGAAGGKVESFDAGSMTLQAAVESYKGDVINIIPAQRAGTIAQTAGLTDDSGWCPVNPKTFESTVHAGIHVVGDASIASPLPKSGYAANSEAKVCAAAVVDLLNGKEPGQPSYVNTCYSIVGKDHGISVAAVYRLGDDGKIASVEGAGGLTPGDASEEMLKREVTFAHSWFNNITHDTFG</sequence>
<reference evidence="7 8" key="1">
    <citation type="submission" date="2018-07" db="EMBL/GenBank/DDBJ databases">
        <title>Genomic Encyclopedia of Type Strains, Phase IV (KMG-IV): sequencing the most valuable type-strain genomes for metagenomic binning, comparative biology and taxonomic classification.</title>
        <authorList>
            <person name="Goeker M."/>
        </authorList>
    </citation>
    <scope>NUCLEOTIDE SEQUENCE [LARGE SCALE GENOMIC DNA]</scope>
    <source>
        <strain evidence="7 8">DSM 26407</strain>
    </source>
</reference>
<organism evidence="7 8">
    <name type="scientific">Thioalbus denitrificans</name>
    <dbReference type="NCBI Taxonomy" id="547122"/>
    <lineage>
        <taxon>Bacteria</taxon>
        <taxon>Pseudomonadati</taxon>
        <taxon>Pseudomonadota</taxon>
        <taxon>Gammaproteobacteria</taxon>
        <taxon>Chromatiales</taxon>
        <taxon>Ectothiorhodospiraceae</taxon>
        <taxon>Thioalbus</taxon>
    </lineage>
</organism>
<feature type="domain" description="FAD/NAD(P)-binding" evidence="4">
    <location>
        <begin position="34"/>
        <end position="150"/>
    </location>
</feature>
<evidence type="ECO:0000256" key="3">
    <source>
        <dbReference type="ARBA" id="ARBA00022827"/>
    </source>
</evidence>
<dbReference type="SUPFAM" id="SSF55424">
    <property type="entry name" value="FAD/NAD-linked reductases, dimerisation (C-terminal) domain"/>
    <property type="match status" value="1"/>
</dbReference>
<dbReference type="FunFam" id="3.50.50.60:FF:000234">
    <property type="entry name" value="Flavocytochrome C sulfide dehydrogenase"/>
    <property type="match status" value="1"/>
</dbReference>
<dbReference type="Pfam" id="PF09242">
    <property type="entry name" value="FCSD-flav_bind"/>
    <property type="match status" value="1"/>
</dbReference>
<accession>A0A369CHB2</accession>
<dbReference type="PROSITE" id="PS51318">
    <property type="entry name" value="TAT"/>
    <property type="match status" value="1"/>
</dbReference>
<dbReference type="Pfam" id="PF21706">
    <property type="entry name" value="FCSD_central"/>
    <property type="match status" value="1"/>
</dbReference>
<dbReference type="InterPro" id="IPR006311">
    <property type="entry name" value="TAT_signal"/>
</dbReference>
<feature type="domain" description="Flavocytochrome c sulphide dehydrogenase flavin-binding" evidence="5">
    <location>
        <begin position="361"/>
        <end position="430"/>
    </location>
</feature>
<dbReference type="InterPro" id="IPR016156">
    <property type="entry name" value="FAD/NAD-linked_Rdtase_dimer_sf"/>
</dbReference>
<dbReference type="InterPro" id="IPR036188">
    <property type="entry name" value="FAD/NAD-bd_sf"/>
</dbReference>
<evidence type="ECO:0000259" key="4">
    <source>
        <dbReference type="Pfam" id="PF07992"/>
    </source>
</evidence>
<dbReference type="NCBIfam" id="TIGR01409">
    <property type="entry name" value="TAT_signal_seq"/>
    <property type="match status" value="1"/>
</dbReference>
<dbReference type="InterPro" id="IPR049386">
    <property type="entry name" value="FCSD_central"/>
</dbReference>
<dbReference type="SUPFAM" id="SSF51905">
    <property type="entry name" value="FAD/NAD(P)-binding domain"/>
    <property type="match status" value="2"/>
</dbReference>
<evidence type="ECO:0000313" key="7">
    <source>
        <dbReference type="EMBL" id="RCX33083.1"/>
    </source>
</evidence>
<dbReference type="OrthoDB" id="9802771at2"/>
<protein>
    <submittedName>
        <fullName evidence="7">Sulfide dehydrogenase (Flavocytochrome c) flavoprotein subunit</fullName>
    </submittedName>
</protein>
<dbReference type="RefSeq" id="WP_114277964.1">
    <property type="nucleotide sequence ID" value="NZ_QPJY01000001.1"/>
</dbReference>
<dbReference type="GO" id="GO:0016491">
    <property type="term" value="F:oxidoreductase activity"/>
    <property type="evidence" value="ECO:0007669"/>
    <property type="project" value="InterPro"/>
</dbReference>
<dbReference type="EMBL" id="QPJY01000001">
    <property type="protein sequence ID" value="RCX33083.1"/>
    <property type="molecule type" value="Genomic_DNA"/>
</dbReference>
<keyword evidence="8" id="KW-1185">Reference proteome</keyword>
<dbReference type="PANTHER" id="PTHR43755">
    <property type="match status" value="1"/>
</dbReference>
<evidence type="ECO:0000259" key="5">
    <source>
        <dbReference type="Pfam" id="PF09242"/>
    </source>
</evidence>
<dbReference type="Pfam" id="PF07992">
    <property type="entry name" value="Pyr_redox_2"/>
    <property type="match status" value="1"/>
</dbReference>
<dbReference type="InterPro" id="IPR037092">
    <property type="entry name" value="FlavoCytC_S_DH_flav-bd_sf"/>
</dbReference>
<keyword evidence="1" id="KW-0285">Flavoprotein</keyword>
<dbReference type="Gene3D" id="3.90.760.10">
    <property type="entry name" value="Flavocytochrome c sulphide dehydrogenase, flavin-binding domain"/>
    <property type="match status" value="1"/>
</dbReference>
<comment type="caution">
    <text evidence="7">The sequence shown here is derived from an EMBL/GenBank/DDBJ whole genome shotgun (WGS) entry which is preliminary data.</text>
</comment>
<dbReference type="InterPro" id="IPR015323">
    <property type="entry name" value="FlavoCytC_S_DH_flav-bd"/>
</dbReference>
<gene>
    <name evidence="7" type="ORF">DFQ59_101382</name>
</gene>
<dbReference type="PANTHER" id="PTHR43755:SF1">
    <property type="entry name" value="FAD-DEPENDENT PYRIDINE NUCLEOTIDE-DISULPHIDE OXIDOREDUCTASE"/>
    <property type="match status" value="1"/>
</dbReference>
<keyword evidence="2" id="KW-0732">Signal</keyword>
<dbReference type="Proteomes" id="UP000252707">
    <property type="component" value="Unassembled WGS sequence"/>
</dbReference>